<dbReference type="Pfam" id="PF08668">
    <property type="entry name" value="HDOD"/>
    <property type="match status" value="1"/>
</dbReference>
<dbReference type="PATRIC" id="fig|1232683.4.peg.2354"/>
<gene>
    <name evidence="2" type="ORF">ADIMK_2395</name>
</gene>
<accession>A0A081FYL1</accession>
<organism evidence="2 3">
    <name type="scientific">Marinobacterium lacunae</name>
    <dbReference type="NCBI Taxonomy" id="1232683"/>
    <lineage>
        <taxon>Bacteria</taxon>
        <taxon>Pseudomonadati</taxon>
        <taxon>Pseudomonadota</taxon>
        <taxon>Gammaproteobacteria</taxon>
        <taxon>Oceanospirillales</taxon>
        <taxon>Oceanospirillaceae</taxon>
        <taxon>Marinobacterium</taxon>
    </lineage>
</organism>
<evidence type="ECO:0000259" key="1">
    <source>
        <dbReference type="PROSITE" id="PS51833"/>
    </source>
</evidence>
<feature type="domain" description="HDOD" evidence="1">
    <location>
        <begin position="50"/>
        <end position="241"/>
    </location>
</feature>
<evidence type="ECO:0000313" key="2">
    <source>
        <dbReference type="EMBL" id="KEA63616.1"/>
    </source>
</evidence>
<evidence type="ECO:0000313" key="3">
    <source>
        <dbReference type="Proteomes" id="UP000028252"/>
    </source>
</evidence>
<dbReference type="eggNOG" id="COG1639">
    <property type="taxonomic scope" value="Bacteria"/>
</dbReference>
<dbReference type="InterPro" id="IPR013976">
    <property type="entry name" value="HDOD"/>
</dbReference>
<sequence length="314" mass="35942">MRGKAFSGDFLTLGQQPAENRSRRHYTGFSLFDKHNPRRSLMERSFSTLIPPQPEILIDLATEFKADEPNLGKIAELLKADVALYSTILKAVNSPYYGLAVTVTSIERALSLLGLERVFSLVRLTIMRNTLKKTGRLERFWDTARDVSQLSIRVAEELTDLSKDDAYTLGMLHDCGLPLMVQAFPDYRSFLTQAGNLEPAEFERLEVEQFGFSHYQIGARMAERWFLPQHVADAIRLQPRITEVMNDSVETDELTRHLLAVLALAQDISTEYRYYWRISPRQELSHLQPALSFLSTCDVDYLNFKEQILENMGA</sequence>
<dbReference type="PROSITE" id="PS51833">
    <property type="entry name" value="HDOD"/>
    <property type="match status" value="1"/>
</dbReference>
<dbReference type="STRING" id="1232683.ADIMK_2395"/>
<comment type="caution">
    <text evidence="2">The sequence shown here is derived from an EMBL/GenBank/DDBJ whole genome shotgun (WGS) entry which is preliminary data.</text>
</comment>
<dbReference type="EMBL" id="JMQN01000036">
    <property type="protein sequence ID" value="KEA63616.1"/>
    <property type="molecule type" value="Genomic_DNA"/>
</dbReference>
<reference evidence="2 3" key="1">
    <citation type="submission" date="2014-04" db="EMBL/GenBank/DDBJ databases">
        <title>Marinobacterium kochiensis sp. nov., isolated from sediment sample collected from Kochi backwaters in Kerala, India.</title>
        <authorList>
            <person name="Singh A."/>
            <person name="Pinnaka A.K."/>
        </authorList>
    </citation>
    <scope>NUCLEOTIDE SEQUENCE [LARGE SCALE GENOMIC DNA]</scope>
    <source>
        <strain evidence="2 3">AK27</strain>
    </source>
</reference>
<name>A0A081FYL1_9GAMM</name>
<dbReference type="SUPFAM" id="SSF109604">
    <property type="entry name" value="HD-domain/PDEase-like"/>
    <property type="match status" value="1"/>
</dbReference>
<dbReference type="PANTHER" id="PTHR33525">
    <property type="match status" value="1"/>
</dbReference>
<dbReference type="PANTHER" id="PTHR33525:SF6">
    <property type="entry name" value="HDOD DOMAIN-CONTAINING PROTEIN"/>
    <property type="match status" value="1"/>
</dbReference>
<protein>
    <recommendedName>
        <fullName evidence="1">HDOD domain-containing protein</fullName>
    </recommendedName>
</protein>
<dbReference type="AlphaFoldDB" id="A0A081FYL1"/>
<keyword evidence="3" id="KW-1185">Reference proteome</keyword>
<dbReference type="Gene3D" id="1.10.3210.10">
    <property type="entry name" value="Hypothetical protein af1432"/>
    <property type="match status" value="1"/>
</dbReference>
<dbReference type="Proteomes" id="UP000028252">
    <property type="component" value="Unassembled WGS sequence"/>
</dbReference>
<dbReference type="InterPro" id="IPR052340">
    <property type="entry name" value="RNase_Y/CdgJ"/>
</dbReference>
<proteinExistence type="predicted"/>